<dbReference type="EMBL" id="CABPSR010000001">
    <property type="protein sequence ID" value="VVE75809.1"/>
    <property type="molecule type" value="Genomic_DNA"/>
</dbReference>
<organism evidence="2 3">
    <name type="scientific">Pandoraea sputorum</name>
    <dbReference type="NCBI Taxonomy" id="93222"/>
    <lineage>
        <taxon>Bacteria</taxon>
        <taxon>Pseudomonadati</taxon>
        <taxon>Pseudomonadota</taxon>
        <taxon>Betaproteobacteria</taxon>
        <taxon>Burkholderiales</taxon>
        <taxon>Burkholderiaceae</taxon>
        <taxon>Pandoraea</taxon>
    </lineage>
</organism>
<reference evidence="2 3" key="1">
    <citation type="submission" date="2019-08" db="EMBL/GenBank/DDBJ databases">
        <authorList>
            <person name="Peeters C."/>
        </authorList>
    </citation>
    <scope>NUCLEOTIDE SEQUENCE [LARGE SCALE GENOMIC DNA]</scope>
    <source>
        <strain evidence="2 3">LMG 31121</strain>
    </source>
</reference>
<dbReference type="Proteomes" id="UP000335538">
    <property type="component" value="Unassembled WGS sequence"/>
</dbReference>
<feature type="compositionally biased region" description="Polar residues" evidence="1">
    <location>
        <begin position="1"/>
        <end position="13"/>
    </location>
</feature>
<name>A0A5E5AQ03_9BURK</name>
<dbReference type="AlphaFoldDB" id="A0A5E5AQ03"/>
<protein>
    <submittedName>
        <fullName evidence="2">Uncharacterized protein</fullName>
    </submittedName>
</protein>
<accession>A0A5E5AQ03</accession>
<gene>
    <name evidence="2" type="ORF">PSP31121_00605</name>
</gene>
<evidence type="ECO:0000313" key="3">
    <source>
        <dbReference type="Proteomes" id="UP000335538"/>
    </source>
</evidence>
<evidence type="ECO:0000313" key="2">
    <source>
        <dbReference type="EMBL" id="VVE75809.1"/>
    </source>
</evidence>
<evidence type="ECO:0000256" key="1">
    <source>
        <dbReference type="SAM" id="MobiDB-lite"/>
    </source>
</evidence>
<feature type="region of interest" description="Disordered" evidence="1">
    <location>
        <begin position="1"/>
        <end position="39"/>
    </location>
</feature>
<sequence length="39" mass="4291">MQKARLSNASDIGQSKADGMQRNLCGQKNDQRDLNALVD</sequence>
<proteinExistence type="predicted"/>